<feature type="compositionally biased region" description="Polar residues" evidence="12">
    <location>
        <begin position="651"/>
        <end position="672"/>
    </location>
</feature>
<name>A0A8T0HEH7_CERPU</name>
<evidence type="ECO:0000256" key="6">
    <source>
        <dbReference type="ARBA" id="ARBA00022771"/>
    </source>
</evidence>
<keyword evidence="5" id="KW-0479">Metal-binding</keyword>
<feature type="domain" description="C2H2-type" evidence="13">
    <location>
        <begin position="743"/>
        <end position="770"/>
    </location>
</feature>
<feature type="domain" description="C2HC/C3H-type" evidence="14">
    <location>
        <begin position="741"/>
        <end position="770"/>
    </location>
</feature>
<keyword evidence="8" id="KW-0472">Membrane</keyword>
<sequence length="783" mass="87098">MPSLSTGRRSVDMETPRHSVSNSPHFRKAEVLYLLSRGAQTEHPHMINVHYAAHQPGPTLTDVKDRLIALRGKGMPDSFSWSYKRNYKDYFIWCDLFDDDFILPLADSGEYVLKAMELFDASQDASDEELEYHSARESLPIRITPRLSGLSKSSRATEGDMARKESMFLNGDAGDIGSDVSMDFSKHGDSMFEDVVANEKYIPERQGHITDKPVKRCHSSPHSAYRESLLQRDGTIDCKELAGSDTATTAKQESLVSVDVFSPSPHFTQGSLPARRRTWEKEVDKVTIYTDLGYNKNSDDEHHSPRLEVPVRDNLREPDRTPGSVASEDSFLYLLRKATRLGSFRPRLCKGVDVLDSTRTKTSKMDFRNKAKDEVNRLLFKSPVKQAHSSIDEPPRKSFPSRNNTSVTSFAELVRIKNQIRIPEKTILTSSAPEKKNKTFADKPVKEFRTLAEYFESKERNSPVLKLSSEPHSVAGAQPENRPPGAAALASGPQQVTRSPGNVALDVTYRKTMEVLAQLSTNRRADSTDVISTNQPEDEEYVISPVTQGEAKKMRSESKGNKQDVIAETGSPELTKPSPESSPVNMSLEEKKSADKEPLAGTISNSGSHRGEAIAKTSNEEINETPRPSTNRLSMEKVNIASLVQRPGRGTSDSRTSRGGNKQGLKTANQVTAEAEAAAPQSTPKLGSNDRAQGSPFEQPIRSRDFKSREDRPLIPGLTCMDWEKSFQEAAMHSEPPVDLVLHECSQCGRTFKLDSLQVHMRGCHAVKKPKSSLSTQRKRLSI</sequence>
<dbReference type="Gene3D" id="3.30.160.60">
    <property type="entry name" value="Classic Zinc Finger"/>
    <property type="match status" value="1"/>
</dbReference>
<feature type="region of interest" description="Disordered" evidence="12">
    <location>
        <begin position="520"/>
        <end position="713"/>
    </location>
</feature>
<evidence type="ECO:0008006" key="17">
    <source>
        <dbReference type="Google" id="ProtNLM"/>
    </source>
</evidence>
<evidence type="ECO:0000256" key="11">
    <source>
        <dbReference type="PROSITE-ProRule" id="PRU00042"/>
    </source>
</evidence>
<dbReference type="InterPro" id="IPR013087">
    <property type="entry name" value="Znf_C2H2_type"/>
</dbReference>
<organism evidence="15 16">
    <name type="scientific">Ceratodon purpureus</name>
    <name type="common">Fire moss</name>
    <name type="synonym">Dicranum purpureum</name>
    <dbReference type="NCBI Taxonomy" id="3225"/>
    <lineage>
        <taxon>Eukaryota</taxon>
        <taxon>Viridiplantae</taxon>
        <taxon>Streptophyta</taxon>
        <taxon>Embryophyta</taxon>
        <taxon>Bryophyta</taxon>
        <taxon>Bryophytina</taxon>
        <taxon>Bryopsida</taxon>
        <taxon>Dicranidae</taxon>
        <taxon>Pseudoditrichales</taxon>
        <taxon>Ditrichaceae</taxon>
        <taxon>Ceratodon</taxon>
    </lineage>
</organism>
<comment type="subcellular location">
    <subcellularLocation>
        <location evidence="1">Cell membrane</location>
        <topology evidence="1">Peripheral membrane protein</topology>
        <orientation evidence="1">Cytoplasmic side</orientation>
    </subcellularLocation>
</comment>
<dbReference type="Pfam" id="PF06136">
    <property type="entry name" value="SOK"/>
    <property type="match status" value="1"/>
</dbReference>
<proteinExistence type="inferred from homology"/>
<feature type="region of interest" description="Disordered" evidence="12">
    <location>
        <begin position="293"/>
        <end position="324"/>
    </location>
</feature>
<evidence type="ECO:0000259" key="14">
    <source>
        <dbReference type="PROSITE" id="PS52027"/>
    </source>
</evidence>
<feature type="region of interest" description="Disordered" evidence="12">
    <location>
        <begin position="385"/>
        <end position="404"/>
    </location>
</feature>
<evidence type="ECO:0000256" key="8">
    <source>
        <dbReference type="ARBA" id="ARBA00023136"/>
    </source>
</evidence>
<dbReference type="InterPro" id="IPR049899">
    <property type="entry name" value="Znf_C2HC_C3H"/>
</dbReference>
<comment type="similarity">
    <text evidence="10">Belongs to the SOSEKI family.</text>
</comment>
<feature type="compositionally biased region" description="Polar residues" evidence="12">
    <location>
        <begin position="680"/>
        <end position="692"/>
    </location>
</feature>
<protein>
    <recommendedName>
        <fullName evidence="17">C2H2-type domain-containing protein</fullName>
    </recommendedName>
</protein>
<evidence type="ECO:0000256" key="3">
    <source>
        <dbReference type="ARBA" id="ARBA00022475"/>
    </source>
</evidence>
<evidence type="ECO:0000256" key="1">
    <source>
        <dbReference type="ARBA" id="ARBA00004413"/>
    </source>
</evidence>
<dbReference type="GO" id="GO:0051301">
    <property type="term" value="P:cell division"/>
    <property type="evidence" value="ECO:0007669"/>
    <property type="project" value="UniProtKB-KW"/>
</dbReference>
<evidence type="ECO:0000256" key="9">
    <source>
        <dbReference type="ARBA" id="ARBA00023306"/>
    </source>
</evidence>
<evidence type="ECO:0000256" key="5">
    <source>
        <dbReference type="ARBA" id="ARBA00022723"/>
    </source>
</evidence>
<dbReference type="Proteomes" id="UP000822688">
    <property type="component" value="Chromosome 6"/>
</dbReference>
<dbReference type="PROSITE" id="PS50157">
    <property type="entry name" value="ZINC_FINGER_C2H2_2"/>
    <property type="match status" value="1"/>
</dbReference>
<dbReference type="GO" id="GO:0008270">
    <property type="term" value="F:zinc ion binding"/>
    <property type="evidence" value="ECO:0007669"/>
    <property type="project" value="UniProtKB-KW"/>
</dbReference>
<keyword evidence="3" id="KW-1003">Cell membrane</keyword>
<reference evidence="15 16" key="1">
    <citation type="submission" date="2020-06" db="EMBL/GenBank/DDBJ databases">
        <title>WGS assembly of Ceratodon purpureus strain R40.</title>
        <authorList>
            <person name="Carey S.B."/>
            <person name="Jenkins J."/>
            <person name="Shu S."/>
            <person name="Lovell J.T."/>
            <person name="Sreedasyam A."/>
            <person name="Maumus F."/>
            <person name="Tiley G.P."/>
            <person name="Fernandez-Pozo N."/>
            <person name="Barry K."/>
            <person name="Chen C."/>
            <person name="Wang M."/>
            <person name="Lipzen A."/>
            <person name="Daum C."/>
            <person name="Saski C.A."/>
            <person name="Payton A.C."/>
            <person name="Mcbreen J.C."/>
            <person name="Conrad R.E."/>
            <person name="Kollar L.M."/>
            <person name="Olsson S."/>
            <person name="Huttunen S."/>
            <person name="Landis J.B."/>
            <person name="Wickett N.J."/>
            <person name="Johnson M.G."/>
            <person name="Rensing S.A."/>
            <person name="Grimwood J."/>
            <person name="Schmutz J."/>
            <person name="Mcdaniel S.F."/>
        </authorList>
    </citation>
    <scope>NUCLEOTIDE SEQUENCE [LARGE SCALE GENOMIC DNA]</scope>
    <source>
        <strain evidence="15 16">R40</strain>
    </source>
</reference>
<evidence type="ECO:0000256" key="4">
    <source>
        <dbReference type="ARBA" id="ARBA00022618"/>
    </source>
</evidence>
<keyword evidence="4" id="KW-0132">Cell division</keyword>
<dbReference type="InterPro" id="IPR010369">
    <property type="entry name" value="SOK"/>
</dbReference>
<dbReference type="GO" id="GO:0051258">
    <property type="term" value="P:protein polymerization"/>
    <property type="evidence" value="ECO:0007669"/>
    <property type="project" value="UniProtKB-ARBA"/>
</dbReference>
<dbReference type="PANTHER" id="PTHR31083">
    <property type="entry name" value="UPSTREAM OF FLC PROTEIN (DUF966)"/>
    <property type="match status" value="1"/>
</dbReference>
<gene>
    <name evidence="15" type="ORF">KC19_6G035700</name>
</gene>
<feature type="compositionally biased region" description="Basic and acidic residues" evidence="12">
    <location>
        <begin position="701"/>
        <end position="713"/>
    </location>
</feature>
<evidence type="ECO:0000259" key="13">
    <source>
        <dbReference type="PROSITE" id="PS50157"/>
    </source>
</evidence>
<feature type="region of interest" description="Disordered" evidence="12">
    <location>
        <begin position="459"/>
        <end position="503"/>
    </location>
</feature>
<dbReference type="PROSITE" id="PS52027">
    <property type="entry name" value="ZF_C2HC_C3H"/>
    <property type="match status" value="1"/>
</dbReference>
<feature type="compositionally biased region" description="Basic and acidic residues" evidence="12">
    <location>
        <begin position="297"/>
        <end position="320"/>
    </location>
</feature>
<accession>A0A8T0HEH7</accession>
<evidence type="ECO:0000256" key="2">
    <source>
        <dbReference type="ARBA" id="ARBA00022473"/>
    </source>
</evidence>
<feature type="region of interest" description="Disordered" evidence="12">
    <location>
        <begin position="1"/>
        <end position="22"/>
    </location>
</feature>
<evidence type="ECO:0000256" key="7">
    <source>
        <dbReference type="ARBA" id="ARBA00022833"/>
    </source>
</evidence>
<feature type="compositionally biased region" description="Basic and acidic residues" evidence="12">
    <location>
        <begin position="550"/>
        <end position="562"/>
    </location>
</feature>
<keyword evidence="6 11" id="KW-0863">Zinc-finger</keyword>
<keyword evidence="16" id="KW-1185">Reference proteome</keyword>
<comment type="caution">
    <text evidence="15">The sequence shown here is derived from an EMBL/GenBank/DDBJ whole genome shotgun (WGS) entry which is preliminary data.</text>
</comment>
<keyword evidence="9" id="KW-0131">Cell cycle</keyword>
<keyword evidence="2" id="KW-0217">Developmental protein</keyword>
<dbReference type="OrthoDB" id="1907705at2759"/>
<evidence type="ECO:0000256" key="10">
    <source>
        <dbReference type="ARBA" id="ARBA00024211"/>
    </source>
</evidence>
<keyword evidence="7" id="KW-0862">Zinc</keyword>
<dbReference type="EMBL" id="CM026427">
    <property type="protein sequence ID" value="KAG0568644.1"/>
    <property type="molecule type" value="Genomic_DNA"/>
</dbReference>
<evidence type="ECO:0000256" key="12">
    <source>
        <dbReference type="SAM" id="MobiDB-lite"/>
    </source>
</evidence>
<dbReference type="AlphaFoldDB" id="A0A8T0HEH7"/>
<dbReference type="GO" id="GO:0005886">
    <property type="term" value="C:plasma membrane"/>
    <property type="evidence" value="ECO:0007669"/>
    <property type="project" value="UniProtKB-SubCell"/>
</dbReference>
<dbReference type="InterPro" id="IPR048351">
    <property type="entry name" value="SOK_DIX"/>
</dbReference>
<feature type="compositionally biased region" description="Basic and acidic residues" evidence="12">
    <location>
        <begin position="588"/>
        <end position="598"/>
    </location>
</feature>
<evidence type="ECO:0000313" key="15">
    <source>
        <dbReference type="EMBL" id="KAG0568644.1"/>
    </source>
</evidence>
<dbReference type="PANTHER" id="PTHR31083:SF6">
    <property type="entry name" value="PROTEIN SOSEKI 3"/>
    <property type="match status" value="1"/>
</dbReference>
<evidence type="ECO:0000313" key="16">
    <source>
        <dbReference type="Proteomes" id="UP000822688"/>
    </source>
</evidence>